<gene>
    <name evidence="5" type="ORF">BCR32DRAFT_222693</name>
</gene>
<dbReference type="Proteomes" id="UP000193944">
    <property type="component" value="Unassembled WGS sequence"/>
</dbReference>
<dbReference type="PANTHER" id="PTHR12835:SF5">
    <property type="entry name" value="BIOTIN--PROTEIN LIGASE"/>
    <property type="match status" value="1"/>
</dbReference>
<dbReference type="InterPro" id="IPR029062">
    <property type="entry name" value="Class_I_gatase-like"/>
</dbReference>
<dbReference type="STRING" id="1754192.A0A1Y1WZ35"/>
<feature type="coiled-coil region" evidence="3">
    <location>
        <begin position="220"/>
        <end position="273"/>
    </location>
</feature>
<reference evidence="5 6" key="2">
    <citation type="submission" date="2016-08" db="EMBL/GenBank/DDBJ databases">
        <title>Pervasive Adenine N6-methylation of Active Genes in Fungi.</title>
        <authorList>
            <consortium name="DOE Joint Genome Institute"/>
            <person name="Mondo S.J."/>
            <person name="Dannebaum R.O."/>
            <person name="Kuo R.C."/>
            <person name="Labutti K."/>
            <person name="Haridas S."/>
            <person name="Kuo A."/>
            <person name="Salamov A."/>
            <person name="Ahrendt S.R."/>
            <person name="Lipzen A."/>
            <person name="Sullivan W."/>
            <person name="Andreopoulos W.B."/>
            <person name="Clum A."/>
            <person name="Lindquist E."/>
            <person name="Daum C."/>
            <person name="Ramamoorthy G.K."/>
            <person name="Gryganskyi A."/>
            <person name="Culley D."/>
            <person name="Magnuson J.K."/>
            <person name="James T.Y."/>
            <person name="O'Malley M.A."/>
            <person name="Stajich J.E."/>
            <person name="Spatafora J.W."/>
            <person name="Visel A."/>
            <person name="Grigoriev I.V."/>
        </authorList>
    </citation>
    <scope>NUCLEOTIDE SEQUENCE [LARGE SCALE GENOMIC DNA]</scope>
    <source>
        <strain evidence="5 6">S4</strain>
    </source>
</reference>
<dbReference type="SUPFAM" id="SSF52317">
    <property type="entry name" value="Class I glutamine amidotransferase-like"/>
    <property type="match status" value="1"/>
</dbReference>
<evidence type="ECO:0000313" key="5">
    <source>
        <dbReference type="EMBL" id="ORX78446.1"/>
    </source>
</evidence>
<dbReference type="SUPFAM" id="SSF55681">
    <property type="entry name" value="Class II aaRS and biotin synthetases"/>
    <property type="match status" value="1"/>
</dbReference>
<dbReference type="Pfam" id="PF03099">
    <property type="entry name" value="BPL_LplA_LipB"/>
    <property type="match status" value="1"/>
</dbReference>
<dbReference type="OrthoDB" id="10250105at2759"/>
<sequence length="655" mass="75310">MNVLVYSGEGTSPNCVEYTIYTLKQFLSENYDIIKVDEKILITQYWEDSTKLLVFPGGRDLPYVNKLGSKGMERIRKYVNEKGGKYLGICAGAYFGASHIEFEMNRPSYKVEGPRELKFFKGTAKGSALSTFYYQSEKGALAPKIHLPFMEKDVNIYFNGGCFFDINENMKLPEDLTILGKYTTKCFDGTINRPAIIEVINGKGKAILSGVHFEYSPELLIERKNKLLQEKNENENENENEEEEKKKEKIKKLEDLIENIKKTNDDRLELIKSLLKKFDLKINETIKKTISKDEKNNIHLLLMGMEGQSTQHFIESISESTINTNNNENYFFLSNNTEEKISTNKEIIYINKYENNNIELKKFKDFNIERYIKSLKNNYQNYSDSDLNEKILPGGIILYSELLTSTQTILKNNKGLLNKLPHGAVMVASKQRSGKGRNNNTWISSPSCLQFTFILHHKDIKTISSIQFLVGLCVVNAIKSFDVFKNIDVHLKWPNDVYLKINENGEESLKKIAGILIESSYYNNDYILIIGCGINVHDPSPTLSLEKAYKLVNKDELDISTIKEDLLAKIMSNIDNYYKKFSQEGLKAFIDEYYHYWLHTDAIIKVEGLDAKILGIDEFGCLRVLLFDEDHKNEERTLLPDGNSFDMLKGLIFSR</sequence>
<dbReference type="CDD" id="cd16442">
    <property type="entry name" value="BPL"/>
    <property type="match status" value="1"/>
</dbReference>
<accession>A0A1Y1WZ35</accession>
<dbReference type="PANTHER" id="PTHR12835">
    <property type="entry name" value="BIOTIN PROTEIN LIGASE"/>
    <property type="match status" value="1"/>
</dbReference>
<dbReference type="InterPro" id="IPR004408">
    <property type="entry name" value="Biotin_CoA_COase_ligase"/>
</dbReference>
<evidence type="ECO:0000256" key="1">
    <source>
        <dbReference type="ARBA" id="ARBA00009934"/>
    </source>
</evidence>
<dbReference type="PROSITE" id="PS51733">
    <property type="entry name" value="BPL_LPL_CATALYTIC"/>
    <property type="match status" value="1"/>
</dbReference>
<dbReference type="GO" id="GO:0005737">
    <property type="term" value="C:cytoplasm"/>
    <property type="evidence" value="ECO:0007669"/>
    <property type="project" value="TreeGrafter"/>
</dbReference>
<organism evidence="5 6">
    <name type="scientific">Anaeromyces robustus</name>
    <dbReference type="NCBI Taxonomy" id="1754192"/>
    <lineage>
        <taxon>Eukaryota</taxon>
        <taxon>Fungi</taxon>
        <taxon>Fungi incertae sedis</taxon>
        <taxon>Chytridiomycota</taxon>
        <taxon>Chytridiomycota incertae sedis</taxon>
        <taxon>Neocallimastigomycetes</taxon>
        <taxon>Neocallimastigales</taxon>
        <taxon>Neocallimastigaceae</taxon>
        <taxon>Anaeromyces</taxon>
    </lineage>
</organism>
<dbReference type="InterPro" id="IPR045864">
    <property type="entry name" value="aa-tRNA-synth_II/BPL/LPL"/>
</dbReference>
<reference evidence="5 6" key="1">
    <citation type="submission" date="2016-08" db="EMBL/GenBank/DDBJ databases">
        <title>A Parts List for Fungal Cellulosomes Revealed by Comparative Genomics.</title>
        <authorList>
            <consortium name="DOE Joint Genome Institute"/>
            <person name="Haitjema C.H."/>
            <person name="Gilmore S.P."/>
            <person name="Henske J.K."/>
            <person name="Solomon K.V."/>
            <person name="De Groot R."/>
            <person name="Kuo A."/>
            <person name="Mondo S.J."/>
            <person name="Salamov A.A."/>
            <person name="Labutti K."/>
            <person name="Zhao Z."/>
            <person name="Chiniquy J."/>
            <person name="Barry K."/>
            <person name="Brewer H.M."/>
            <person name="Purvine S.O."/>
            <person name="Wright A.T."/>
            <person name="Boxma B."/>
            <person name="Van Alen T."/>
            <person name="Hackstein J.H."/>
            <person name="Baker S.E."/>
            <person name="Grigoriev I.V."/>
            <person name="O'Malley M.A."/>
        </authorList>
    </citation>
    <scope>NUCLEOTIDE SEQUENCE [LARGE SCALE GENOMIC DNA]</scope>
    <source>
        <strain evidence="5 6">S4</strain>
    </source>
</reference>
<dbReference type="Pfam" id="PF09825">
    <property type="entry name" value="BPL_N"/>
    <property type="match status" value="1"/>
</dbReference>
<dbReference type="AlphaFoldDB" id="A0A1Y1WZ35"/>
<dbReference type="NCBIfam" id="TIGR00121">
    <property type="entry name" value="birA_ligase"/>
    <property type="match status" value="1"/>
</dbReference>
<name>A0A1Y1WZ35_9FUNG</name>
<evidence type="ECO:0000256" key="3">
    <source>
        <dbReference type="SAM" id="Coils"/>
    </source>
</evidence>
<comment type="similarity">
    <text evidence="1">Belongs to the biotin--protein ligase family.</text>
</comment>
<evidence type="ECO:0000256" key="2">
    <source>
        <dbReference type="ARBA" id="ARBA00022598"/>
    </source>
</evidence>
<dbReference type="GO" id="GO:0004077">
    <property type="term" value="F:biotin--[biotin carboxyl-carrier protein] ligase activity"/>
    <property type="evidence" value="ECO:0007669"/>
    <property type="project" value="EnsemblFungi"/>
</dbReference>
<evidence type="ECO:0000259" key="4">
    <source>
        <dbReference type="PROSITE" id="PS51733"/>
    </source>
</evidence>
<dbReference type="EMBL" id="MCFG01000210">
    <property type="protein sequence ID" value="ORX78446.1"/>
    <property type="molecule type" value="Genomic_DNA"/>
</dbReference>
<evidence type="ECO:0000313" key="6">
    <source>
        <dbReference type="Proteomes" id="UP000193944"/>
    </source>
</evidence>
<dbReference type="InterPro" id="IPR004143">
    <property type="entry name" value="BPL_LPL_catalytic"/>
</dbReference>
<keyword evidence="3" id="KW-0175">Coiled coil</keyword>
<protein>
    <submittedName>
        <fullName evidence="5">Class II aaRS and biotin synthetase</fullName>
    </submittedName>
</protein>
<dbReference type="Gene3D" id="3.40.50.880">
    <property type="match status" value="1"/>
</dbReference>
<proteinExistence type="inferred from homology"/>
<dbReference type="InterPro" id="IPR019197">
    <property type="entry name" value="Biotin-prot_ligase_N"/>
</dbReference>
<keyword evidence="2" id="KW-0436">Ligase</keyword>
<feature type="domain" description="BPL/LPL catalytic" evidence="4">
    <location>
        <begin position="390"/>
        <end position="582"/>
    </location>
</feature>
<dbReference type="CDD" id="cd03144">
    <property type="entry name" value="GATase1_ScBLP_like"/>
    <property type="match status" value="1"/>
</dbReference>
<dbReference type="Gene3D" id="3.30.930.10">
    <property type="entry name" value="Bira Bifunctional Protein, Domain 2"/>
    <property type="match status" value="1"/>
</dbReference>
<comment type="caution">
    <text evidence="5">The sequence shown here is derived from an EMBL/GenBank/DDBJ whole genome shotgun (WGS) entry which is preliminary data.</text>
</comment>
<keyword evidence="6" id="KW-1185">Reference proteome</keyword>